<evidence type="ECO:0000256" key="1">
    <source>
        <dbReference type="SAM" id="MobiDB-lite"/>
    </source>
</evidence>
<dbReference type="Proteomes" id="UP000053555">
    <property type="component" value="Unassembled WGS sequence"/>
</dbReference>
<gene>
    <name evidence="2" type="ORF">glysoja_038900</name>
</gene>
<dbReference type="AlphaFoldDB" id="A0A0B2QV81"/>
<dbReference type="EMBL" id="KN654415">
    <property type="protein sequence ID" value="KHN25490.1"/>
    <property type="molecule type" value="Genomic_DNA"/>
</dbReference>
<protein>
    <submittedName>
        <fullName evidence="2">Uncharacterized protein</fullName>
    </submittedName>
</protein>
<organism evidence="2">
    <name type="scientific">Glycine soja</name>
    <name type="common">Wild soybean</name>
    <dbReference type="NCBI Taxonomy" id="3848"/>
    <lineage>
        <taxon>Eukaryota</taxon>
        <taxon>Viridiplantae</taxon>
        <taxon>Streptophyta</taxon>
        <taxon>Embryophyta</taxon>
        <taxon>Tracheophyta</taxon>
        <taxon>Spermatophyta</taxon>
        <taxon>Magnoliopsida</taxon>
        <taxon>eudicotyledons</taxon>
        <taxon>Gunneridae</taxon>
        <taxon>Pentapetalae</taxon>
        <taxon>rosids</taxon>
        <taxon>fabids</taxon>
        <taxon>Fabales</taxon>
        <taxon>Fabaceae</taxon>
        <taxon>Papilionoideae</taxon>
        <taxon>50 kb inversion clade</taxon>
        <taxon>NPAAA clade</taxon>
        <taxon>indigoferoid/millettioid clade</taxon>
        <taxon>Phaseoleae</taxon>
        <taxon>Glycine</taxon>
        <taxon>Glycine subgen. Soja</taxon>
    </lineage>
</organism>
<proteinExistence type="predicted"/>
<sequence length="51" mass="5496">MRSRKLGMGNGGGEDKDNCGVDENIGDYDDDGVSGSVFGQERTSLRNLMIE</sequence>
<evidence type="ECO:0000313" key="2">
    <source>
        <dbReference type="EMBL" id="KHN25490.1"/>
    </source>
</evidence>
<accession>A0A0B2QV81</accession>
<name>A0A0B2QV81_GLYSO</name>
<reference evidence="2" key="1">
    <citation type="submission" date="2014-07" db="EMBL/GenBank/DDBJ databases">
        <title>Identification of a novel salt tolerance gene in wild soybean by whole-genome sequencing.</title>
        <authorList>
            <person name="Lam H.-M."/>
            <person name="Qi X."/>
            <person name="Li M.-W."/>
            <person name="Liu X."/>
            <person name="Xie M."/>
            <person name="Ni M."/>
            <person name="Xu X."/>
        </authorList>
    </citation>
    <scope>NUCLEOTIDE SEQUENCE [LARGE SCALE GENOMIC DNA]</scope>
    <source>
        <tissue evidence="2">Root</tissue>
    </source>
</reference>
<feature type="region of interest" description="Disordered" evidence="1">
    <location>
        <begin position="1"/>
        <end position="37"/>
    </location>
</feature>